<evidence type="ECO:0000256" key="1">
    <source>
        <dbReference type="SAM" id="Phobius"/>
    </source>
</evidence>
<evidence type="ECO:0000313" key="3">
    <source>
        <dbReference type="Proteomes" id="UP000675940"/>
    </source>
</evidence>
<accession>A0A940MQB1</accession>
<dbReference type="GO" id="GO:0016746">
    <property type="term" value="F:acyltransferase activity"/>
    <property type="evidence" value="ECO:0007669"/>
    <property type="project" value="UniProtKB-KW"/>
</dbReference>
<comment type="caution">
    <text evidence="2">The sequence shown here is derived from an EMBL/GenBank/DDBJ whole genome shotgun (WGS) entry which is preliminary data.</text>
</comment>
<sequence length="55" mass="6036">MIVILLALAGAIWGGIRAARRKGNKLDIAQYATVHAIAFALLGLFLTIFIEKWLI</sequence>
<keyword evidence="2" id="KW-0012">Acyltransferase</keyword>
<keyword evidence="1" id="KW-1133">Transmembrane helix</keyword>
<protein>
    <submittedName>
        <fullName evidence="2">Apolipoprotein acyltransferase</fullName>
    </submittedName>
</protein>
<feature type="transmembrane region" description="Helical" evidence="1">
    <location>
        <begin position="28"/>
        <end position="50"/>
    </location>
</feature>
<organism evidence="2 3">
    <name type="scientific">Sagittula salina</name>
    <dbReference type="NCBI Taxonomy" id="2820268"/>
    <lineage>
        <taxon>Bacteria</taxon>
        <taxon>Pseudomonadati</taxon>
        <taxon>Pseudomonadota</taxon>
        <taxon>Alphaproteobacteria</taxon>
        <taxon>Rhodobacterales</taxon>
        <taxon>Roseobacteraceae</taxon>
        <taxon>Sagittula</taxon>
    </lineage>
</organism>
<dbReference type="AlphaFoldDB" id="A0A940MQB1"/>
<dbReference type="EMBL" id="JAGISH010000005">
    <property type="protein sequence ID" value="MBP0483007.1"/>
    <property type="molecule type" value="Genomic_DNA"/>
</dbReference>
<dbReference type="RefSeq" id="WP_209360945.1">
    <property type="nucleotide sequence ID" value="NZ_JAGISH010000005.1"/>
</dbReference>
<keyword evidence="3" id="KW-1185">Reference proteome</keyword>
<reference evidence="2" key="1">
    <citation type="submission" date="2021-03" db="EMBL/GenBank/DDBJ databases">
        <title>Sagittula salina sp. nov. strain M10.9X isolated from the marine waste.</title>
        <authorList>
            <person name="Satari L."/>
            <person name="Molina-Menor E."/>
            <person name="Vidal-Verdu A."/>
            <person name="Pascual J."/>
            <person name="Pereto J."/>
            <person name="Porcar M."/>
        </authorList>
    </citation>
    <scope>NUCLEOTIDE SEQUENCE</scope>
    <source>
        <strain evidence="2">M10.9X</strain>
    </source>
</reference>
<proteinExistence type="predicted"/>
<keyword evidence="1" id="KW-0472">Membrane</keyword>
<name>A0A940MQB1_9RHOB</name>
<keyword evidence="1" id="KW-0812">Transmembrane</keyword>
<dbReference type="Proteomes" id="UP000675940">
    <property type="component" value="Unassembled WGS sequence"/>
</dbReference>
<evidence type="ECO:0000313" key="2">
    <source>
        <dbReference type="EMBL" id="MBP0483007.1"/>
    </source>
</evidence>
<keyword evidence="2" id="KW-0808">Transferase</keyword>
<gene>
    <name evidence="2" type="ORF">J5474_10970</name>
</gene>